<dbReference type="VEuPathDB" id="FungiDB:PAAG_12224"/>
<organism evidence="5 6">
    <name type="scientific">Paracoccidioides lutzii (strain ATCC MYA-826 / Pb01)</name>
    <name type="common">Paracoccidioides brasiliensis</name>
    <dbReference type="NCBI Taxonomy" id="502779"/>
    <lineage>
        <taxon>Eukaryota</taxon>
        <taxon>Fungi</taxon>
        <taxon>Dikarya</taxon>
        <taxon>Ascomycota</taxon>
        <taxon>Pezizomycotina</taxon>
        <taxon>Eurotiomycetes</taxon>
        <taxon>Eurotiomycetidae</taxon>
        <taxon>Onygenales</taxon>
        <taxon>Ajellomycetaceae</taxon>
        <taxon>Paracoccidioides</taxon>
    </lineage>
</organism>
<evidence type="ECO:0000259" key="4">
    <source>
        <dbReference type="Pfam" id="PF14698"/>
    </source>
</evidence>
<dbReference type="PANTHER" id="PTHR43814:SF1">
    <property type="entry name" value="ARGININOSUCCINATE LYASE"/>
    <property type="match status" value="1"/>
</dbReference>
<reference evidence="5 6" key="1">
    <citation type="journal article" date="2011" name="PLoS Genet.">
        <title>Comparative genomic analysis of human fungal pathogens causing paracoccidioidomycosis.</title>
        <authorList>
            <person name="Desjardins C.A."/>
            <person name="Champion M.D."/>
            <person name="Holder J.W."/>
            <person name="Muszewska A."/>
            <person name="Goldberg J."/>
            <person name="Bailao A.M."/>
            <person name="Brigido M.M."/>
            <person name="Ferreira M.E."/>
            <person name="Garcia A.M."/>
            <person name="Grynberg M."/>
            <person name="Gujja S."/>
            <person name="Heiman D.I."/>
            <person name="Henn M.R."/>
            <person name="Kodira C.D."/>
            <person name="Leon-Narvaez H."/>
            <person name="Longo L.V."/>
            <person name="Ma L.J."/>
            <person name="Malavazi I."/>
            <person name="Matsuo A.L."/>
            <person name="Morais F.V."/>
            <person name="Pereira M."/>
            <person name="Rodriguez-Brito S."/>
            <person name="Sakthikumar S."/>
            <person name="Salem-Izacc S.M."/>
            <person name="Sykes S.M."/>
            <person name="Teixeira M.M."/>
            <person name="Vallejo M.C."/>
            <person name="Walter M.E."/>
            <person name="Yandava C."/>
            <person name="Young S."/>
            <person name="Zeng Q."/>
            <person name="Zucker J."/>
            <person name="Felipe M.S."/>
            <person name="Goldman G.H."/>
            <person name="Haas B.J."/>
            <person name="McEwen J.G."/>
            <person name="Nino-Vega G."/>
            <person name="Puccia R."/>
            <person name="San-Blas G."/>
            <person name="Soares C.M."/>
            <person name="Birren B.W."/>
            <person name="Cuomo C.A."/>
        </authorList>
    </citation>
    <scope>NUCLEOTIDE SEQUENCE [LARGE SCALE GENOMIC DNA]</scope>
    <source>
        <strain evidence="6">ATCC MYA-826 / Pb01</strain>
    </source>
</reference>
<dbReference type="FunFam" id="1.20.200.10:FF:000015">
    <property type="entry name" value="argininosuccinate lyase isoform X2"/>
    <property type="match status" value="1"/>
</dbReference>
<dbReference type="UniPathway" id="UPA00068"/>
<dbReference type="InterPro" id="IPR009049">
    <property type="entry name" value="Argininosuccinate_lyase"/>
</dbReference>
<dbReference type="RefSeq" id="XP_015702651.1">
    <property type="nucleotide sequence ID" value="XM_015847739.1"/>
</dbReference>
<dbReference type="Pfam" id="PF14698">
    <property type="entry name" value="ASL_C2"/>
    <property type="match status" value="1"/>
</dbReference>
<dbReference type="GO" id="GO:0005829">
    <property type="term" value="C:cytosol"/>
    <property type="evidence" value="ECO:0007669"/>
    <property type="project" value="TreeGrafter"/>
</dbReference>
<keyword evidence="5" id="KW-0456">Lyase</keyword>
<dbReference type="PANTHER" id="PTHR43814">
    <property type="entry name" value="ARGININOSUCCINATE LYASE"/>
    <property type="match status" value="1"/>
</dbReference>
<evidence type="ECO:0000313" key="6">
    <source>
        <dbReference type="Proteomes" id="UP000002059"/>
    </source>
</evidence>
<dbReference type="Gene3D" id="1.10.40.30">
    <property type="entry name" value="Fumarase/aspartase (C-terminal domain)"/>
    <property type="match status" value="1"/>
</dbReference>
<protein>
    <recommendedName>
        <fullName evidence="2">Arginosuccinase</fullName>
    </recommendedName>
</protein>
<accession>A0A0A2UZW4</accession>
<dbReference type="KEGG" id="pbl:PAAG_12224"/>
<evidence type="ECO:0000313" key="5">
    <source>
        <dbReference type="EMBL" id="KGQ01096.1"/>
    </source>
</evidence>
<comment type="similarity">
    <text evidence="1">Belongs to the lyase 1 family. Argininosuccinate lyase subfamily.</text>
</comment>
<name>A0A0A2UZW4_PARBA</name>
<dbReference type="STRING" id="502779.A0A0A2UZW4"/>
<dbReference type="PROSITE" id="PS00163">
    <property type="entry name" value="FUMARATE_LYASES"/>
    <property type="match status" value="1"/>
</dbReference>
<dbReference type="Pfam" id="PF00206">
    <property type="entry name" value="Lyase_1"/>
    <property type="match status" value="1"/>
</dbReference>
<dbReference type="GeneID" id="26970949"/>
<dbReference type="InterPro" id="IPR008948">
    <property type="entry name" value="L-Aspartase-like"/>
</dbReference>
<dbReference type="InterPro" id="IPR029419">
    <property type="entry name" value="Arg_succ_lyase_C"/>
</dbReference>
<sequence length="234" mass="25745">MSAVGDRDFILETMQWGSTLMLHISRWSEDLIIYSTTEFGFVRLSDAYTTGSSLMPQKKNSDSLELLRGKCGRIFGGMAGLMMTIKGIPSTYNKDLQESVEPLLEHIKTLKDSLLIAARVLSTLTVFPNKMLEALTPDMLATDLAEYLVRKGVPFRETHHIAGRVVALAEKGGTPMDKLTIAQLQAVDNRFGNDVLEVFNYGRSVEMKSAIGGTSKSAVLEQIVTLRKALGGAW</sequence>
<feature type="domain" description="Argininosuccinate lyase C-terminal" evidence="4">
    <location>
        <begin position="139"/>
        <end position="206"/>
    </location>
</feature>
<dbReference type="AlphaFoldDB" id="A0A0A2UZW4"/>
<dbReference type="OMA" id="PFRETHN"/>
<dbReference type="Gene3D" id="1.20.200.10">
    <property type="entry name" value="Fumarase/aspartase (Central domain)"/>
    <property type="match status" value="1"/>
</dbReference>
<dbReference type="FunFam" id="1.10.40.30:FF:000001">
    <property type="entry name" value="Argininosuccinate lyase"/>
    <property type="match status" value="1"/>
</dbReference>
<dbReference type="PRINTS" id="PR00145">
    <property type="entry name" value="ARGSUCLYASE"/>
</dbReference>
<dbReference type="NCBIfam" id="TIGR00838">
    <property type="entry name" value="argH"/>
    <property type="match status" value="1"/>
</dbReference>
<dbReference type="GO" id="GO:0042450">
    <property type="term" value="P:L-arginine biosynthetic process via ornithine"/>
    <property type="evidence" value="ECO:0007669"/>
    <property type="project" value="InterPro"/>
</dbReference>
<evidence type="ECO:0000259" key="3">
    <source>
        <dbReference type="Pfam" id="PF00206"/>
    </source>
</evidence>
<evidence type="ECO:0000256" key="2">
    <source>
        <dbReference type="ARBA" id="ARBA00032749"/>
    </source>
</evidence>
<dbReference type="SUPFAM" id="SSF48557">
    <property type="entry name" value="L-aspartase-like"/>
    <property type="match status" value="1"/>
</dbReference>
<dbReference type="EMBL" id="KN294009">
    <property type="protein sequence ID" value="KGQ01096.1"/>
    <property type="molecule type" value="Genomic_DNA"/>
</dbReference>
<feature type="domain" description="Fumarate lyase N-terminal" evidence="3">
    <location>
        <begin position="1"/>
        <end position="76"/>
    </location>
</feature>
<evidence type="ECO:0000256" key="1">
    <source>
        <dbReference type="ARBA" id="ARBA00010755"/>
    </source>
</evidence>
<gene>
    <name evidence="5" type="ORF">PAAG_12224</name>
</gene>
<keyword evidence="6" id="KW-1185">Reference proteome</keyword>
<dbReference type="Proteomes" id="UP000002059">
    <property type="component" value="Partially assembled WGS sequence"/>
</dbReference>
<dbReference type="InterPro" id="IPR020557">
    <property type="entry name" value="Fumarate_lyase_CS"/>
</dbReference>
<dbReference type="GO" id="GO:0004056">
    <property type="term" value="F:argininosuccinate lyase activity"/>
    <property type="evidence" value="ECO:0007669"/>
    <property type="project" value="InterPro"/>
</dbReference>
<proteinExistence type="inferred from homology"/>
<dbReference type="PRINTS" id="PR00149">
    <property type="entry name" value="FUMRATELYASE"/>
</dbReference>
<dbReference type="HOGENOM" id="CLU_027272_1_0_1"/>
<dbReference type="InterPro" id="IPR022761">
    <property type="entry name" value="Fumarate_lyase_N"/>
</dbReference>
<dbReference type="OrthoDB" id="2561043at2759"/>
<dbReference type="InterPro" id="IPR000362">
    <property type="entry name" value="Fumarate_lyase_fam"/>
</dbReference>